<dbReference type="SUPFAM" id="SSF55811">
    <property type="entry name" value="Nudix"/>
    <property type="match status" value="1"/>
</dbReference>
<dbReference type="Proteomes" id="UP000229370">
    <property type="component" value="Unassembled WGS sequence"/>
</dbReference>
<accession>A0A2M8GMJ9</accession>
<evidence type="ECO:0000259" key="1">
    <source>
        <dbReference type="PROSITE" id="PS51462"/>
    </source>
</evidence>
<dbReference type="AlphaFoldDB" id="A0A2M8GMJ9"/>
<evidence type="ECO:0000313" key="3">
    <source>
        <dbReference type="Proteomes" id="UP000229370"/>
    </source>
</evidence>
<name>A0A2M8GMJ9_9BACT</name>
<dbReference type="InterPro" id="IPR000086">
    <property type="entry name" value="NUDIX_hydrolase_dom"/>
</dbReference>
<dbReference type="PANTHER" id="PTHR43736:SF1">
    <property type="entry name" value="DIHYDRONEOPTERIN TRIPHOSPHATE DIPHOSPHATASE"/>
    <property type="match status" value="1"/>
</dbReference>
<sequence length="173" mass="20623">MTNMIKNFIYCPRCKGLLKRIDGRLIDCPKCHFHFYLAPAQTTALIMENSKRQILLTKRKFAPKKNYWDLPGGFINFKETAEESLRREIKEELNITLKQLTYFGSYWSYYPYKKIRYQTLCLAFTSHYDGQKISVNDDVKDYRFFSYKQISLDKISFVDIKTALKDYLKRVSS</sequence>
<dbReference type="PROSITE" id="PS51462">
    <property type="entry name" value="NUDIX"/>
    <property type="match status" value="1"/>
</dbReference>
<protein>
    <recommendedName>
        <fullName evidence="1">Nudix hydrolase domain-containing protein</fullName>
    </recommendedName>
</protein>
<dbReference type="CDD" id="cd04681">
    <property type="entry name" value="NUDIX_Hydrolase"/>
    <property type="match status" value="1"/>
</dbReference>
<feature type="domain" description="Nudix hydrolase" evidence="1">
    <location>
        <begin position="36"/>
        <end position="168"/>
    </location>
</feature>
<dbReference type="Gene3D" id="3.90.79.10">
    <property type="entry name" value="Nucleoside Triphosphate Pyrophosphohydrolase"/>
    <property type="match status" value="1"/>
</dbReference>
<proteinExistence type="predicted"/>
<dbReference type="InterPro" id="IPR015797">
    <property type="entry name" value="NUDIX_hydrolase-like_dom_sf"/>
</dbReference>
<gene>
    <name evidence="2" type="ORF">CO007_02845</name>
</gene>
<dbReference type="EMBL" id="PFQK01000050">
    <property type="protein sequence ID" value="PJC81787.1"/>
    <property type="molecule type" value="Genomic_DNA"/>
</dbReference>
<dbReference type="Pfam" id="PF00293">
    <property type="entry name" value="NUDIX"/>
    <property type="match status" value="1"/>
</dbReference>
<reference evidence="3" key="1">
    <citation type="submission" date="2017-09" db="EMBL/GenBank/DDBJ databases">
        <title>Depth-based differentiation of microbial function through sediment-hosted aquifers and enrichment of novel symbionts in the deep terrestrial subsurface.</title>
        <authorList>
            <person name="Probst A.J."/>
            <person name="Ladd B."/>
            <person name="Jarett J.K."/>
            <person name="Geller-Mcgrath D.E."/>
            <person name="Sieber C.M.K."/>
            <person name="Emerson J.B."/>
            <person name="Anantharaman K."/>
            <person name="Thomas B.C."/>
            <person name="Malmstrom R."/>
            <person name="Stieglmeier M."/>
            <person name="Klingl A."/>
            <person name="Woyke T."/>
            <person name="Ryan C.M."/>
            <person name="Banfield J.F."/>
        </authorList>
    </citation>
    <scope>NUCLEOTIDE SEQUENCE [LARGE SCALE GENOMIC DNA]</scope>
</reference>
<comment type="caution">
    <text evidence="2">The sequence shown here is derived from an EMBL/GenBank/DDBJ whole genome shotgun (WGS) entry which is preliminary data.</text>
</comment>
<evidence type="ECO:0000313" key="2">
    <source>
        <dbReference type="EMBL" id="PJC81787.1"/>
    </source>
</evidence>
<organism evidence="2 3">
    <name type="scientific">Candidatus Roizmanbacteria bacterium CG_4_8_14_3_um_filter_36_10</name>
    <dbReference type="NCBI Taxonomy" id="1974834"/>
    <lineage>
        <taxon>Bacteria</taxon>
        <taxon>Candidatus Roizmaniibacteriota</taxon>
    </lineage>
</organism>
<dbReference type="PANTHER" id="PTHR43736">
    <property type="entry name" value="ADP-RIBOSE PYROPHOSPHATASE"/>
    <property type="match status" value="1"/>
</dbReference>